<protein>
    <submittedName>
        <fullName evidence="1">Uncharacterized protein</fullName>
    </submittedName>
</protein>
<name>A0A7N4P8D4_SARHA</name>
<reference evidence="1" key="3">
    <citation type="submission" date="2025-09" db="UniProtKB">
        <authorList>
            <consortium name="Ensembl"/>
        </authorList>
    </citation>
    <scope>IDENTIFICATION</scope>
</reference>
<evidence type="ECO:0000313" key="1">
    <source>
        <dbReference type="Ensembl" id="ENSSHAP00000033820.1"/>
    </source>
</evidence>
<evidence type="ECO:0000313" key="2">
    <source>
        <dbReference type="Proteomes" id="UP000007648"/>
    </source>
</evidence>
<dbReference type="Proteomes" id="UP000007648">
    <property type="component" value="Unassembled WGS sequence"/>
</dbReference>
<proteinExistence type="predicted"/>
<dbReference type="InParanoid" id="A0A7N4P8D4"/>
<organism evidence="1 2">
    <name type="scientific">Sarcophilus harrisii</name>
    <name type="common">Tasmanian devil</name>
    <name type="synonym">Sarcophilus laniarius</name>
    <dbReference type="NCBI Taxonomy" id="9305"/>
    <lineage>
        <taxon>Eukaryota</taxon>
        <taxon>Metazoa</taxon>
        <taxon>Chordata</taxon>
        <taxon>Craniata</taxon>
        <taxon>Vertebrata</taxon>
        <taxon>Euteleostomi</taxon>
        <taxon>Mammalia</taxon>
        <taxon>Metatheria</taxon>
        <taxon>Dasyuromorphia</taxon>
        <taxon>Dasyuridae</taxon>
        <taxon>Sarcophilus</taxon>
    </lineage>
</organism>
<dbReference type="GeneTree" id="ENSGT00980000200533"/>
<keyword evidence="2" id="KW-1185">Reference proteome</keyword>
<dbReference type="AlphaFoldDB" id="A0A7N4P8D4"/>
<dbReference type="Ensembl" id="ENSSHAT00000049271.1">
    <property type="protein sequence ID" value="ENSSHAP00000033820.1"/>
    <property type="gene ID" value="ENSSHAG00000027579.1"/>
</dbReference>
<reference evidence="1" key="2">
    <citation type="submission" date="2025-08" db="UniProtKB">
        <authorList>
            <consortium name="Ensembl"/>
        </authorList>
    </citation>
    <scope>IDENTIFICATION</scope>
</reference>
<sequence length="125" mass="13672">MEFLFVTLNCWILLVIYKNADDLCAFILYPATLLQVWIISNSFLVESLGFSKYIIISSAKSDNLVSSLPTLIPFISFSALIAKASISNTILNSNGESGQPCFIPDLIGNSSSLSPLHMMLSDGFK</sequence>
<reference evidence="1 2" key="1">
    <citation type="journal article" date="2011" name="Proc. Natl. Acad. Sci. U.S.A.">
        <title>Genetic diversity and population structure of the endangered marsupial Sarcophilus harrisii (Tasmanian devil).</title>
        <authorList>
            <person name="Miller W."/>
            <person name="Hayes V.M."/>
            <person name="Ratan A."/>
            <person name="Petersen D.C."/>
            <person name="Wittekindt N.E."/>
            <person name="Miller J."/>
            <person name="Walenz B."/>
            <person name="Knight J."/>
            <person name="Qi J."/>
            <person name="Zhao F."/>
            <person name="Wang Q."/>
            <person name="Bedoya-Reina O.C."/>
            <person name="Katiyar N."/>
            <person name="Tomsho L.P."/>
            <person name="Kasson L.M."/>
            <person name="Hardie R.A."/>
            <person name="Woodbridge P."/>
            <person name="Tindall E.A."/>
            <person name="Bertelsen M.F."/>
            <person name="Dixon D."/>
            <person name="Pyecroft S."/>
            <person name="Helgen K.M."/>
            <person name="Lesk A.M."/>
            <person name="Pringle T.H."/>
            <person name="Patterson N."/>
            <person name="Zhang Y."/>
            <person name="Kreiss A."/>
            <person name="Woods G.M."/>
            <person name="Jones M.E."/>
            <person name="Schuster S.C."/>
        </authorList>
    </citation>
    <scope>NUCLEOTIDE SEQUENCE [LARGE SCALE GENOMIC DNA]</scope>
</reference>
<accession>A0A7N4P8D4</accession>